<evidence type="ECO:0000256" key="2">
    <source>
        <dbReference type="ARBA" id="ARBA00022448"/>
    </source>
</evidence>
<dbReference type="Gene3D" id="1.20.1250.20">
    <property type="entry name" value="MFS general substrate transporter like domains"/>
    <property type="match status" value="1"/>
</dbReference>
<feature type="transmembrane region" description="Helical" evidence="7">
    <location>
        <begin position="219"/>
        <end position="241"/>
    </location>
</feature>
<keyword evidence="3" id="KW-1003">Cell membrane</keyword>
<keyword evidence="6 7" id="KW-0472">Membrane</keyword>
<feature type="transmembrane region" description="Helical" evidence="7">
    <location>
        <begin position="74"/>
        <end position="94"/>
    </location>
</feature>
<dbReference type="Proteomes" id="UP000662873">
    <property type="component" value="Chromosome"/>
</dbReference>
<evidence type="ECO:0000256" key="5">
    <source>
        <dbReference type="ARBA" id="ARBA00022989"/>
    </source>
</evidence>
<dbReference type="SUPFAM" id="SSF103473">
    <property type="entry name" value="MFS general substrate transporter"/>
    <property type="match status" value="1"/>
</dbReference>
<proteinExistence type="predicted"/>
<feature type="transmembrane region" description="Helical" evidence="7">
    <location>
        <begin position="253"/>
        <end position="271"/>
    </location>
</feature>
<name>A0A809RBV5_9BACT</name>
<keyword evidence="5 7" id="KW-1133">Transmembrane helix</keyword>
<keyword evidence="2" id="KW-0813">Transport</keyword>
<feature type="transmembrane region" description="Helical" evidence="7">
    <location>
        <begin position="369"/>
        <end position="389"/>
    </location>
</feature>
<feature type="transmembrane region" description="Helical" evidence="7">
    <location>
        <begin position="308"/>
        <end position="329"/>
    </location>
</feature>
<dbReference type="GO" id="GO:0022857">
    <property type="term" value="F:transmembrane transporter activity"/>
    <property type="evidence" value="ECO:0007669"/>
    <property type="project" value="InterPro"/>
</dbReference>
<comment type="subcellular location">
    <subcellularLocation>
        <location evidence="1">Cell membrane</location>
        <topology evidence="1">Multi-pass membrane protein</topology>
    </subcellularLocation>
</comment>
<accession>A0A809RBV5</accession>
<evidence type="ECO:0000256" key="1">
    <source>
        <dbReference type="ARBA" id="ARBA00004651"/>
    </source>
</evidence>
<dbReference type="InterPro" id="IPR020846">
    <property type="entry name" value="MFS_dom"/>
</dbReference>
<sequence length="400" mass="43159">MRVFRHRDFRLLWSGALFSFVGSWVQNVAQSWLIYELTHSEALLGLVAFCQSAPVSLLGPIAGALADMFDKRKVLVGCQLGFAAGALYLAAAVYWGFIEYWHILIVATFSGLIATIEQPTRQTTVSRVVPQEELPSALPLQALTFNLARVVGPAIGGILLASFGAQLCYLINGLSYTALILAVMAIRSDLSPSQREPQPVLDLLTEGVKYVFSHPRLKLLFLMETIVAVFGLPYIALMPAIAKDMLGLDARGLGISMSMIGLGAVTSLFLLAHFTGAKQRPLIVRYAMTAMGLGVLALSFATNPWLGYPTLFLVGMAAVAQFNSTNVLFQVIAPERLRGRVLSMHIWALAGFGPMGTLLFGYIANRFSIPLSLQIGGAIVVLGAIWGWASQPAAEGAEEL</sequence>
<dbReference type="EMBL" id="AP021858">
    <property type="protein sequence ID" value="BBO24909.1"/>
    <property type="molecule type" value="Genomic_DNA"/>
</dbReference>
<dbReference type="GO" id="GO:0005886">
    <property type="term" value="C:plasma membrane"/>
    <property type="evidence" value="ECO:0007669"/>
    <property type="project" value="UniProtKB-SubCell"/>
</dbReference>
<evidence type="ECO:0000256" key="6">
    <source>
        <dbReference type="ARBA" id="ARBA00023136"/>
    </source>
</evidence>
<evidence type="ECO:0000256" key="3">
    <source>
        <dbReference type="ARBA" id="ARBA00022475"/>
    </source>
</evidence>
<feature type="transmembrane region" description="Helical" evidence="7">
    <location>
        <begin position="283"/>
        <end position="302"/>
    </location>
</feature>
<dbReference type="PANTHER" id="PTHR23513:SF11">
    <property type="entry name" value="STAPHYLOFERRIN A TRANSPORTER"/>
    <property type="match status" value="1"/>
</dbReference>
<evidence type="ECO:0000313" key="10">
    <source>
        <dbReference type="Proteomes" id="UP000662873"/>
    </source>
</evidence>
<dbReference type="InterPro" id="IPR036259">
    <property type="entry name" value="MFS_trans_sf"/>
</dbReference>
<dbReference type="CDD" id="cd06173">
    <property type="entry name" value="MFS_MefA_like"/>
    <property type="match status" value="1"/>
</dbReference>
<evidence type="ECO:0000256" key="4">
    <source>
        <dbReference type="ARBA" id="ARBA00022692"/>
    </source>
</evidence>
<dbReference type="InterPro" id="IPR010290">
    <property type="entry name" value="TM_effector"/>
</dbReference>
<feature type="domain" description="Major facilitator superfamily (MFS) profile" evidence="8">
    <location>
        <begin position="8"/>
        <end position="395"/>
    </location>
</feature>
<organism evidence="9 10">
    <name type="scientific">Candidatus Nitrosymbiomonas proteolyticus</name>
    <dbReference type="NCBI Taxonomy" id="2608984"/>
    <lineage>
        <taxon>Bacteria</taxon>
        <taxon>Bacillati</taxon>
        <taxon>Armatimonadota</taxon>
        <taxon>Armatimonadota incertae sedis</taxon>
        <taxon>Candidatus Nitrosymbiomonas</taxon>
    </lineage>
</organism>
<keyword evidence="4 7" id="KW-0812">Transmembrane</keyword>
<dbReference type="PANTHER" id="PTHR23513">
    <property type="entry name" value="INTEGRAL MEMBRANE EFFLUX PROTEIN-RELATED"/>
    <property type="match status" value="1"/>
</dbReference>
<dbReference type="KEGG" id="npy:NPRO_25040"/>
<gene>
    <name evidence="9" type="ORF">NPRO_25040</name>
</gene>
<dbReference type="Pfam" id="PF05977">
    <property type="entry name" value="MFS_3"/>
    <property type="match status" value="1"/>
</dbReference>
<feature type="transmembrane region" description="Helical" evidence="7">
    <location>
        <begin position="43"/>
        <end position="62"/>
    </location>
</feature>
<evidence type="ECO:0000313" key="9">
    <source>
        <dbReference type="EMBL" id="BBO24909.1"/>
    </source>
</evidence>
<evidence type="ECO:0000256" key="7">
    <source>
        <dbReference type="SAM" id="Phobius"/>
    </source>
</evidence>
<evidence type="ECO:0000259" key="8">
    <source>
        <dbReference type="PROSITE" id="PS50850"/>
    </source>
</evidence>
<dbReference type="PROSITE" id="PS50850">
    <property type="entry name" value="MFS"/>
    <property type="match status" value="1"/>
</dbReference>
<protein>
    <submittedName>
        <fullName evidence="9">Arabinose efflux permease</fullName>
    </submittedName>
</protein>
<dbReference type="AlphaFoldDB" id="A0A809RBV5"/>
<feature type="transmembrane region" description="Helical" evidence="7">
    <location>
        <begin position="341"/>
        <end position="363"/>
    </location>
</feature>
<reference evidence="9" key="1">
    <citation type="journal article" name="DNA Res.">
        <title>The physiological potential of anammox bacteria as revealed by their core genome structure.</title>
        <authorList>
            <person name="Okubo T."/>
            <person name="Toyoda A."/>
            <person name="Fukuhara K."/>
            <person name="Uchiyama I."/>
            <person name="Harigaya Y."/>
            <person name="Kuroiwa M."/>
            <person name="Suzuki T."/>
            <person name="Murakami Y."/>
            <person name="Suwa Y."/>
            <person name="Takami H."/>
        </authorList>
    </citation>
    <scope>NUCLEOTIDE SEQUENCE</scope>
    <source>
        <strain evidence="9">317325-2</strain>
    </source>
</reference>